<evidence type="ECO:0000313" key="1">
    <source>
        <dbReference type="EMBL" id="PSB01604.1"/>
    </source>
</evidence>
<dbReference type="Proteomes" id="UP000238762">
    <property type="component" value="Unassembled WGS sequence"/>
</dbReference>
<evidence type="ECO:0000313" key="2">
    <source>
        <dbReference type="Proteomes" id="UP000238762"/>
    </source>
</evidence>
<dbReference type="Gene3D" id="3.40.50.300">
    <property type="entry name" value="P-loop containing nucleotide triphosphate hydrolases"/>
    <property type="match status" value="1"/>
</dbReference>
<sequence>MNVESYVWELVQQKVLNQFTETDRLSFFQTLHLCFQRIAQAKGTIDRFYSIGGYTIRLSFGSDLVATQLTPAISHLETNPTEYPALTICLWDNATTKTQLPGLMPAFIRIFQWYWHEYLDGRMNVKALCSDRFQMHFKMGPNIFSALDFQQNLALYWIDDATLLPYWERGSPLQNILSWWTSRQQRQYVHAAAVGTATGGVLLAAKGGSGKSTSALSCLNSSLTYASDDYCLISTDPIPYVYSLYNTAKLKGAKDLERFPELTPLITNGDRLHEEKALIFLNQHFPEKVVSGFPLRAILVPKITGERDTRLSKSTAIAALKALAPSTLFQLSGTGESSFQMMSQVVKQLPCFTLELGTDISQIPQVILEFLNASETSFGSLSTVHSR</sequence>
<keyword evidence="1" id="KW-0808">Transferase</keyword>
<dbReference type="EMBL" id="PVWJ01000098">
    <property type="protein sequence ID" value="PSB01604.1"/>
    <property type="molecule type" value="Genomic_DNA"/>
</dbReference>
<dbReference type="InterPro" id="IPR027417">
    <property type="entry name" value="P-loop_NTPase"/>
</dbReference>
<comment type="caution">
    <text evidence="1">The sequence shown here is derived from an EMBL/GenBank/DDBJ whole genome shotgun (WGS) entry which is preliminary data.</text>
</comment>
<organism evidence="1 2">
    <name type="scientific">Merismopedia glauca CCAP 1448/3</name>
    <dbReference type="NCBI Taxonomy" id="1296344"/>
    <lineage>
        <taxon>Bacteria</taxon>
        <taxon>Bacillati</taxon>
        <taxon>Cyanobacteriota</taxon>
        <taxon>Cyanophyceae</taxon>
        <taxon>Synechococcales</taxon>
        <taxon>Merismopediaceae</taxon>
        <taxon>Merismopedia</taxon>
    </lineage>
</organism>
<protein>
    <submittedName>
        <fullName evidence="1">Serine kinase</fullName>
    </submittedName>
</protein>
<dbReference type="OrthoDB" id="443544at2"/>
<keyword evidence="2" id="KW-1185">Reference proteome</keyword>
<dbReference type="AlphaFoldDB" id="A0A2T1C073"/>
<keyword evidence="1" id="KW-0418">Kinase</keyword>
<dbReference type="GO" id="GO:0016301">
    <property type="term" value="F:kinase activity"/>
    <property type="evidence" value="ECO:0007669"/>
    <property type="project" value="UniProtKB-KW"/>
</dbReference>
<proteinExistence type="predicted"/>
<name>A0A2T1C073_9CYAN</name>
<accession>A0A2T1C073</accession>
<reference evidence="1 2" key="1">
    <citation type="submission" date="2018-02" db="EMBL/GenBank/DDBJ databases">
        <authorList>
            <person name="Cohen D.B."/>
            <person name="Kent A.D."/>
        </authorList>
    </citation>
    <scope>NUCLEOTIDE SEQUENCE [LARGE SCALE GENOMIC DNA]</scope>
    <source>
        <strain evidence="1 2">CCAP 1448/3</strain>
    </source>
</reference>
<reference evidence="1 2" key="2">
    <citation type="submission" date="2018-03" db="EMBL/GenBank/DDBJ databases">
        <title>The ancient ancestry and fast evolution of plastids.</title>
        <authorList>
            <person name="Moore K.R."/>
            <person name="Magnabosco C."/>
            <person name="Momper L."/>
            <person name="Gold D.A."/>
            <person name="Bosak T."/>
            <person name="Fournier G.P."/>
        </authorList>
    </citation>
    <scope>NUCLEOTIDE SEQUENCE [LARGE SCALE GENOMIC DNA]</scope>
    <source>
        <strain evidence="1 2">CCAP 1448/3</strain>
    </source>
</reference>
<gene>
    <name evidence="1" type="ORF">C7B64_17490</name>
</gene>